<protein>
    <submittedName>
        <fullName evidence="2">Uncharacterized protein</fullName>
    </submittedName>
</protein>
<evidence type="ECO:0000313" key="2">
    <source>
        <dbReference type="EMBL" id="KAK5997249.1"/>
    </source>
</evidence>
<reference evidence="2 3" key="1">
    <citation type="submission" date="2024-01" db="EMBL/GenBank/DDBJ databases">
        <title>Complete genome of Cladobotryum mycophilum ATHUM6906.</title>
        <authorList>
            <person name="Christinaki A.C."/>
            <person name="Myridakis A.I."/>
            <person name="Kouvelis V.N."/>
        </authorList>
    </citation>
    <scope>NUCLEOTIDE SEQUENCE [LARGE SCALE GENOMIC DNA]</scope>
    <source>
        <strain evidence="2 3">ATHUM6906</strain>
    </source>
</reference>
<dbReference type="EMBL" id="JAVFKD010000002">
    <property type="protein sequence ID" value="KAK5997249.1"/>
    <property type="molecule type" value="Genomic_DNA"/>
</dbReference>
<comment type="caution">
    <text evidence="2">The sequence shown here is derived from an EMBL/GenBank/DDBJ whole genome shotgun (WGS) entry which is preliminary data.</text>
</comment>
<organism evidence="2 3">
    <name type="scientific">Cladobotryum mycophilum</name>
    <dbReference type="NCBI Taxonomy" id="491253"/>
    <lineage>
        <taxon>Eukaryota</taxon>
        <taxon>Fungi</taxon>
        <taxon>Dikarya</taxon>
        <taxon>Ascomycota</taxon>
        <taxon>Pezizomycotina</taxon>
        <taxon>Sordariomycetes</taxon>
        <taxon>Hypocreomycetidae</taxon>
        <taxon>Hypocreales</taxon>
        <taxon>Hypocreaceae</taxon>
        <taxon>Cladobotryum</taxon>
    </lineage>
</organism>
<name>A0ABR0SZ26_9HYPO</name>
<accession>A0ABR0SZ26</accession>
<proteinExistence type="predicted"/>
<sequence>MADTSITMSDPAQVSITDPSTVTITDPSSVSAQEPSPASPSDLDPFALKLPSKYAPKKQPAAAAADAAADGEEASEATEPSSPSPQPAPPSLEWLSRTWTVTHSTLAMWRAARNVRITYKPLAAKPDGRMRVDDLVEYEPSNKTGVVKTVTGVDTQSARGDGWDWRGKGLLFFVEKWAVTWFAPTLFTKEGLDVYCDRQEGLSDETYNRIEEALKNLEAKELVDMVTQDMMPVDISLPWAEK</sequence>
<evidence type="ECO:0000256" key="1">
    <source>
        <dbReference type="SAM" id="MobiDB-lite"/>
    </source>
</evidence>
<gene>
    <name evidence="2" type="ORF">PT974_02603</name>
</gene>
<evidence type="ECO:0000313" key="3">
    <source>
        <dbReference type="Proteomes" id="UP001338125"/>
    </source>
</evidence>
<feature type="compositionally biased region" description="Polar residues" evidence="1">
    <location>
        <begin position="1"/>
        <end position="36"/>
    </location>
</feature>
<dbReference type="Proteomes" id="UP001338125">
    <property type="component" value="Unassembled WGS sequence"/>
</dbReference>
<feature type="region of interest" description="Disordered" evidence="1">
    <location>
        <begin position="1"/>
        <end position="92"/>
    </location>
</feature>
<keyword evidence="3" id="KW-1185">Reference proteome</keyword>